<keyword evidence="6" id="KW-0141">cGMP biosynthesis</keyword>
<gene>
    <name evidence="8" type="ORF">ACOC_LOCUS9625</name>
</gene>
<dbReference type="STRING" id="334426.A0A158PK51"/>
<dbReference type="GO" id="GO:0001653">
    <property type="term" value="F:peptide receptor activity"/>
    <property type="evidence" value="ECO:0007669"/>
    <property type="project" value="TreeGrafter"/>
</dbReference>
<dbReference type="Gene3D" id="6.10.250.780">
    <property type="match status" value="1"/>
</dbReference>
<keyword evidence="9" id="KW-1185">Reference proteome</keyword>
<dbReference type="InterPro" id="IPR050401">
    <property type="entry name" value="Cyclic_nucleotide_synthase"/>
</dbReference>
<name>A0A158PK51_ANGCS</name>
<sequence length="328" mass="37532">MLLCTTALIRSIASGLLNPSGEELVRFAKGTFEGFTGEVTINGHFTRDPVFLVYGLDADDQQIVLMRNNENMENMSTSFECLSAVIRREVPGHHSRRKHRTNRYRCRGSRIISKMSTTVSIFPSFIDKIIRFDIVCELIEIQFSSMVREESVVAKVHTARPAPTKDDCAKLTKNVIDKGAMQICKWIGFLNILSYVIFVRLKRGGRSPIRPELNTVDDQNSRMLALVKDCWSEEPDERPSCDQIQARMRELTEEKKKADILLYRMLPKQVAEKLKLGQSVEPEVFECATLFFSDVVSFTTLASSAHLCRQVETLIRIRTRQQKTAYHY</sequence>
<dbReference type="GO" id="GO:0004383">
    <property type="term" value="F:guanylate cyclase activity"/>
    <property type="evidence" value="ECO:0007669"/>
    <property type="project" value="UniProtKB-EC"/>
</dbReference>
<dbReference type="AlphaFoldDB" id="A0A158PK51"/>
<keyword evidence="5" id="KW-0456">Lyase</keyword>
<dbReference type="EMBL" id="UYYA01004326">
    <property type="protein sequence ID" value="VDM61210.1"/>
    <property type="molecule type" value="Genomic_DNA"/>
</dbReference>
<evidence type="ECO:0000256" key="5">
    <source>
        <dbReference type="ARBA" id="ARBA00023239"/>
    </source>
</evidence>
<evidence type="ECO:0000256" key="4">
    <source>
        <dbReference type="ARBA" id="ARBA00022741"/>
    </source>
</evidence>
<dbReference type="GO" id="GO:0000166">
    <property type="term" value="F:nucleotide binding"/>
    <property type="evidence" value="ECO:0007669"/>
    <property type="project" value="UniProtKB-KW"/>
</dbReference>
<dbReference type="Pfam" id="PF07701">
    <property type="entry name" value="HNOBA"/>
    <property type="match status" value="1"/>
</dbReference>
<evidence type="ECO:0000259" key="7">
    <source>
        <dbReference type="Pfam" id="PF07701"/>
    </source>
</evidence>
<feature type="domain" description="Haem NO binding associated" evidence="7">
    <location>
        <begin position="240"/>
        <end position="274"/>
    </location>
</feature>
<dbReference type="GO" id="GO:0007168">
    <property type="term" value="P:receptor guanylyl cyclase signaling pathway"/>
    <property type="evidence" value="ECO:0007669"/>
    <property type="project" value="TreeGrafter"/>
</dbReference>
<evidence type="ECO:0000256" key="6">
    <source>
        <dbReference type="ARBA" id="ARBA00023293"/>
    </source>
</evidence>
<reference evidence="8 9" key="2">
    <citation type="submission" date="2018-11" db="EMBL/GenBank/DDBJ databases">
        <authorList>
            <consortium name="Pathogen Informatics"/>
        </authorList>
    </citation>
    <scope>NUCLEOTIDE SEQUENCE [LARGE SCALE GENOMIC DNA]</scope>
    <source>
        <strain evidence="8 9">Costa Rica</strain>
    </source>
</reference>
<proteinExistence type="predicted"/>
<dbReference type="Proteomes" id="UP000267027">
    <property type="component" value="Unassembled WGS sequence"/>
</dbReference>
<evidence type="ECO:0000256" key="1">
    <source>
        <dbReference type="ARBA" id="ARBA00004236"/>
    </source>
</evidence>
<evidence type="ECO:0000256" key="3">
    <source>
        <dbReference type="ARBA" id="ARBA00022475"/>
    </source>
</evidence>
<dbReference type="InterPro" id="IPR011645">
    <property type="entry name" value="HNOB_dom_associated"/>
</dbReference>
<dbReference type="GO" id="GO:0005886">
    <property type="term" value="C:plasma membrane"/>
    <property type="evidence" value="ECO:0007669"/>
    <property type="project" value="UniProtKB-SubCell"/>
</dbReference>
<keyword evidence="3" id="KW-1003">Cell membrane</keyword>
<evidence type="ECO:0000256" key="2">
    <source>
        <dbReference type="ARBA" id="ARBA00012202"/>
    </source>
</evidence>
<dbReference type="EC" id="4.6.1.2" evidence="2"/>
<protein>
    <recommendedName>
        <fullName evidence="2">guanylate cyclase</fullName>
        <ecNumber evidence="2">4.6.1.2</ecNumber>
    </recommendedName>
</protein>
<reference evidence="10" key="1">
    <citation type="submission" date="2016-04" db="UniProtKB">
        <authorList>
            <consortium name="WormBaseParasite"/>
        </authorList>
    </citation>
    <scope>IDENTIFICATION</scope>
</reference>
<evidence type="ECO:0000313" key="9">
    <source>
        <dbReference type="Proteomes" id="UP000267027"/>
    </source>
</evidence>
<dbReference type="PANTHER" id="PTHR11920">
    <property type="entry name" value="GUANYLYL CYCLASE"/>
    <property type="match status" value="1"/>
</dbReference>
<keyword evidence="3" id="KW-0472">Membrane</keyword>
<evidence type="ECO:0000313" key="8">
    <source>
        <dbReference type="EMBL" id="VDM61210.1"/>
    </source>
</evidence>
<evidence type="ECO:0000313" key="10">
    <source>
        <dbReference type="WBParaSite" id="ACOC_0000962401-mRNA-1"/>
    </source>
</evidence>
<keyword evidence="4" id="KW-0547">Nucleotide-binding</keyword>
<dbReference type="GO" id="GO:0004016">
    <property type="term" value="F:adenylate cyclase activity"/>
    <property type="evidence" value="ECO:0007669"/>
    <property type="project" value="TreeGrafter"/>
</dbReference>
<dbReference type="PANTHER" id="PTHR11920:SF493">
    <property type="entry name" value="RECEPTOR-TYPE GUANYLATE CYCLASE GCY-22"/>
    <property type="match status" value="1"/>
</dbReference>
<dbReference type="OrthoDB" id="60033at2759"/>
<dbReference type="WBParaSite" id="ACOC_0000962401-mRNA-1">
    <property type="protein sequence ID" value="ACOC_0000962401-mRNA-1"/>
    <property type="gene ID" value="ACOC_0000962401"/>
</dbReference>
<comment type="subcellular location">
    <subcellularLocation>
        <location evidence="1">Cell membrane</location>
    </subcellularLocation>
</comment>
<accession>A0A158PK51</accession>
<organism evidence="10">
    <name type="scientific">Angiostrongylus costaricensis</name>
    <name type="common">Nematode worm</name>
    <dbReference type="NCBI Taxonomy" id="334426"/>
    <lineage>
        <taxon>Eukaryota</taxon>
        <taxon>Metazoa</taxon>
        <taxon>Ecdysozoa</taxon>
        <taxon>Nematoda</taxon>
        <taxon>Chromadorea</taxon>
        <taxon>Rhabditida</taxon>
        <taxon>Rhabditina</taxon>
        <taxon>Rhabditomorpha</taxon>
        <taxon>Strongyloidea</taxon>
        <taxon>Metastrongylidae</taxon>
        <taxon>Angiostrongylus</taxon>
    </lineage>
</organism>